<reference key="2">
    <citation type="submission" date="2011-04" db="EMBL/GenBank/DDBJ databases">
        <title>Complete sequence of chromosome of Haliscomenobacter hydrossis DSM 1100.</title>
        <authorList>
            <consortium name="US DOE Joint Genome Institute (JGI-PGF)"/>
            <person name="Lucas S."/>
            <person name="Han J."/>
            <person name="Lapidus A."/>
            <person name="Bruce D."/>
            <person name="Goodwin L."/>
            <person name="Pitluck S."/>
            <person name="Peters L."/>
            <person name="Kyrpides N."/>
            <person name="Mavromatis K."/>
            <person name="Ivanova N."/>
            <person name="Ovchinnikova G."/>
            <person name="Pagani I."/>
            <person name="Daligault H."/>
            <person name="Detter J.C."/>
            <person name="Han C."/>
            <person name="Land M."/>
            <person name="Hauser L."/>
            <person name="Markowitz V."/>
            <person name="Cheng J.-F."/>
            <person name="Hugenholtz P."/>
            <person name="Woyke T."/>
            <person name="Wu D."/>
            <person name="Verbarg S."/>
            <person name="Frueling A."/>
            <person name="Brambilla E."/>
            <person name="Klenk H.-P."/>
            <person name="Eisen J.A."/>
        </authorList>
    </citation>
    <scope>NUCLEOTIDE SEQUENCE</scope>
    <source>
        <strain>DSM 1100</strain>
    </source>
</reference>
<dbReference type="CDD" id="cd05018">
    <property type="entry name" value="CoxG"/>
    <property type="match status" value="1"/>
</dbReference>
<evidence type="ECO:0000313" key="2">
    <source>
        <dbReference type="Proteomes" id="UP000008461"/>
    </source>
</evidence>
<organism evidence="1 2">
    <name type="scientific">Haliscomenobacter hydrossis (strain ATCC 27775 / DSM 1100 / LMG 10767 / O)</name>
    <dbReference type="NCBI Taxonomy" id="760192"/>
    <lineage>
        <taxon>Bacteria</taxon>
        <taxon>Pseudomonadati</taxon>
        <taxon>Bacteroidota</taxon>
        <taxon>Saprospiria</taxon>
        <taxon>Saprospirales</taxon>
        <taxon>Haliscomenobacteraceae</taxon>
        <taxon>Haliscomenobacter</taxon>
    </lineage>
</organism>
<dbReference type="Gene3D" id="3.30.530.20">
    <property type="match status" value="1"/>
</dbReference>
<sequence>MTLSGTYTVNAPAQTIWDMMMDPEVLARITPAITKLEKIDDENFKAIAEVKIGPVGGAFSGNLKMVDKIQPESFKLIIQQNSKIGNAAAEVSMNLKALSEAQTEVSFTGDVKLSGMLNTMGGRVITPVANMLSKQFFEALEKEVNG</sequence>
<reference evidence="1 2" key="1">
    <citation type="journal article" date="2011" name="Stand. Genomic Sci.">
        <title>Complete genome sequence of Haliscomenobacter hydrossis type strain (O).</title>
        <authorList>
            <consortium name="US DOE Joint Genome Institute (JGI-PGF)"/>
            <person name="Daligault H."/>
            <person name="Lapidus A."/>
            <person name="Zeytun A."/>
            <person name="Nolan M."/>
            <person name="Lucas S."/>
            <person name="Del Rio T.G."/>
            <person name="Tice H."/>
            <person name="Cheng J.F."/>
            <person name="Tapia R."/>
            <person name="Han C."/>
            <person name="Goodwin L."/>
            <person name="Pitluck S."/>
            <person name="Liolios K."/>
            <person name="Pagani I."/>
            <person name="Ivanova N."/>
            <person name="Huntemann M."/>
            <person name="Mavromatis K."/>
            <person name="Mikhailova N."/>
            <person name="Pati A."/>
            <person name="Chen A."/>
            <person name="Palaniappan K."/>
            <person name="Land M."/>
            <person name="Hauser L."/>
            <person name="Brambilla E.M."/>
            <person name="Rohde M."/>
            <person name="Verbarg S."/>
            <person name="Goker M."/>
            <person name="Bristow J."/>
            <person name="Eisen J.A."/>
            <person name="Markowitz V."/>
            <person name="Hugenholtz P."/>
            <person name="Kyrpides N.C."/>
            <person name="Klenk H.P."/>
            <person name="Woyke T."/>
        </authorList>
    </citation>
    <scope>NUCLEOTIDE SEQUENCE [LARGE SCALE GENOMIC DNA]</scope>
    <source>
        <strain evidence="2">ATCC 27775 / DSM 1100 / LMG 10767 / O</strain>
    </source>
</reference>
<dbReference type="RefSeq" id="WP_013767651.1">
    <property type="nucleotide sequence ID" value="NC_015510.1"/>
</dbReference>
<accession>F4L789</accession>
<dbReference type="KEGG" id="hhy:Halhy_5291"/>
<dbReference type="Pfam" id="PF06240">
    <property type="entry name" value="COXG"/>
    <property type="match status" value="1"/>
</dbReference>
<dbReference type="eggNOG" id="COG3427">
    <property type="taxonomic scope" value="Bacteria"/>
</dbReference>
<dbReference type="STRING" id="760192.Halhy_5291"/>
<dbReference type="SUPFAM" id="SSF55961">
    <property type="entry name" value="Bet v1-like"/>
    <property type="match status" value="1"/>
</dbReference>
<dbReference type="EMBL" id="CP002691">
    <property type="protein sequence ID" value="AEE53116.1"/>
    <property type="molecule type" value="Genomic_DNA"/>
</dbReference>
<dbReference type="AlphaFoldDB" id="F4L789"/>
<evidence type="ECO:0000313" key="1">
    <source>
        <dbReference type="EMBL" id="AEE53116.1"/>
    </source>
</evidence>
<dbReference type="HOGENOM" id="CLU_046420_1_1_10"/>
<keyword evidence="2" id="KW-1185">Reference proteome</keyword>
<dbReference type="InterPro" id="IPR023393">
    <property type="entry name" value="START-like_dom_sf"/>
</dbReference>
<dbReference type="PANTHER" id="PTHR38588">
    <property type="entry name" value="BLL0334 PROTEIN"/>
    <property type="match status" value="1"/>
</dbReference>
<gene>
    <name evidence="1" type="ordered locus">Halhy_5291</name>
</gene>
<name>F4L789_HALH1</name>
<protein>
    <submittedName>
        <fullName evidence="1">Carbon monoxide dehydrogenase subunit G</fullName>
    </submittedName>
</protein>
<dbReference type="PANTHER" id="PTHR38588:SF1">
    <property type="entry name" value="BLL0334 PROTEIN"/>
    <property type="match status" value="1"/>
</dbReference>
<proteinExistence type="predicted"/>
<dbReference type="InterPro" id="IPR010419">
    <property type="entry name" value="CO_DH_gsu"/>
</dbReference>
<dbReference type="OrthoDB" id="9787428at2"/>
<dbReference type="Proteomes" id="UP000008461">
    <property type="component" value="Chromosome"/>
</dbReference>